<accession>A0AAW6SQC5</accession>
<keyword evidence="1" id="KW-1133">Transmembrane helix</keyword>
<feature type="domain" description="Uncharacterized protein YyaB-like PH" evidence="2">
    <location>
        <begin position="60"/>
        <end position="135"/>
    </location>
</feature>
<dbReference type="Proteomes" id="UP001159179">
    <property type="component" value="Unassembled WGS sequence"/>
</dbReference>
<protein>
    <submittedName>
        <fullName evidence="3">PH domain-containing protein</fullName>
    </submittedName>
</protein>
<dbReference type="EMBL" id="JAROYP010000001">
    <property type="protein sequence ID" value="MDH5159435.1"/>
    <property type="molecule type" value="Genomic_DNA"/>
</dbReference>
<proteinExistence type="predicted"/>
<evidence type="ECO:0000313" key="4">
    <source>
        <dbReference type="Proteomes" id="UP001159179"/>
    </source>
</evidence>
<feature type="transmembrane region" description="Helical" evidence="1">
    <location>
        <begin position="12"/>
        <end position="34"/>
    </location>
</feature>
<evidence type="ECO:0000256" key="1">
    <source>
        <dbReference type="SAM" id="Phobius"/>
    </source>
</evidence>
<feature type="transmembrane region" description="Helical" evidence="1">
    <location>
        <begin position="40"/>
        <end position="58"/>
    </location>
</feature>
<evidence type="ECO:0000259" key="2">
    <source>
        <dbReference type="Pfam" id="PF06713"/>
    </source>
</evidence>
<gene>
    <name evidence="3" type="ORF">P5X88_00690</name>
</gene>
<dbReference type="InterPro" id="IPR009589">
    <property type="entry name" value="PH_YyaB-like"/>
</dbReference>
<keyword evidence="1" id="KW-0472">Membrane</keyword>
<evidence type="ECO:0000313" key="3">
    <source>
        <dbReference type="EMBL" id="MDH5159435.1"/>
    </source>
</evidence>
<dbReference type="GO" id="GO:0030153">
    <property type="term" value="P:bacteriocin immunity"/>
    <property type="evidence" value="ECO:0007669"/>
    <property type="project" value="InterPro"/>
</dbReference>
<organism evidence="3 4">
    <name type="scientific">Heyndrickxia oleronia</name>
    <dbReference type="NCBI Taxonomy" id="38875"/>
    <lineage>
        <taxon>Bacteria</taxon>
        <taxon>Bacillati</taxon>
        <taxon>Bacillota</taxon>
        <taxon>Bacilli</taxon>
        <taxon>Bacillales</taxon>
        <taxon>Bacillaceae</taxon>
        <taxon>Heyndrickxia</taxon>
    </lineage>
</organism>
<reference evidence="3" key="1">
    <citation type="submission" date="2023-03" db="EMBL/GenBank/DDBJ databases">
        <title>Bacterial isolates from washroom surfaces on a university campus.</title>
        <authorList>
            <person name="Holman D.B."/>
            <person name="Gzyl K.E."/>
            <person name="Taheri A.E."/>
        </authorList>
    </citation>
    <scope>NUCLEOTIDE SEQUENCE</scope>
    <source>
        <strain evidence="3">RD03</strain>
    </source>
</reference>
<sequence length="153" mass="17721">MRYYSKKGPILSLIVWALVITLIGTMIFLLFHGLNDSDTLFEFIVIAIACVLIIWLWMNTYYEITNKGLLKVVTGPFHYTSIEIKGIKSITKTRNFISSPALSMDRIEIQYNKWHSIIISPKDKNQFINQLMELNPDINVDDAYTNNEKINVM</sequence>
<dbReference type="Pfam" id="PF06713">
    <property type="entry name" value="bPH_4"/>
    <property type="match status" value="1"/>
</dbReference>
<dbReference type="RefSeq" id="WP_251336855.1">
    <property type="nucleotide sequence ID" value="NZ_JAMATW010000001.1"/>
</dbReference>
<comment type="caution">
    <text evidence="3">The sequence shown here is derived from an EMBL/GenBank/DDBJ whole genome shotgun (WGS) entry which is preliminary data.</text>
</comment>
<name>A0AAW6SQC5_9BACI</name>
<keyword evidence="1" id="KW-0812">Transmembrane</keyword>
<dbReference type="AlphaFoldDB" id="A0AAW6SQC5"/>